<sequence>MTKVFLTSNITGWTLRKCELRRNILNSTKCDLICISETHLAGQDELSVSGYTWLGHNRTNIHRNAPKASGGVGILIKNWIFKYFKVSEIDKSFDGAFGIKFTNLSSDTKFIIFVCYLPPENSSRGRDAQSFFAHLLTQIYTYSDCDNILLLGDFNSRIGALSETLCLTDNVPKRDILDKSINQHGHEFVDFLNEAKFCVLNGRFALNDNFTSISRKGKAVVDYICVPQDSFNDFRNFKVLTTQDIVDNNNLQGLIGDKSKLPDHSVITCEFKITHCNLVNNTESSNQSNTRSRHRLDRIPQRKERIFRGMVSHLNNLTDNEMRIRYRFGRDSIAYICNIVGDKLRRSTAKETALTVEQQVCIALRFYASGSFLQVIGDTMGYDKATVSRAVNDVTNALLDVKDNFIQWPKDINSKNRMKCGFHRQMNFPNVLGCIDCTHIKIQGPSEDEAAFVNRKGFHSVNVQAVCDYEGKFTNISANWPGSTHDSHIFNTSNLCHYLETNNRGLADGLILGDSGYACRPFLMTPYLNPRERHQQRFNRAHSSTRSIIERAFGILKRRFHVLHSEVRMKPEKVCRVFGACAVLHNIALTRNEPLEDVCGVHVQQDQPVQVPNFEGEQDGRHIREHIARVFFN</sequence>
<evidence type="ECO:0000256" key="1">
    <source>
        <dbReference type="ARBA" id="ARBA00001968"/>
    </source>
</evidence>
<dbReference type="SUPFAM" id="SSF56219">
    <property type="entry name" value="DNase I-like"/>
    <property type="match status" value="1"/>
</dbReference>
<evidence type="ECO:0000313" key="15">
    <source>
        <dbReference type="EMBL" id="CAG2254397.1"/>
    </source>
</evidence>
<evidence type="ECO:0000256" key="5">
    <source>
        <dbReference type="ARBA" id="ARBA00015519"/>
    </source>
</evidence>
<keyword evidence="16" id="KW-1185">Reference proteome</keyword>
<comment type="cofactor">
    <cofactor evidence="1">
        <name>a divalent metal cation</name>
        <dbReference type="ChEBI" id="CHEBI:60240"/>
    </cofactor>
</comment>
<dbReference type="GO" id="GO:0004518">
    <property type="term" value="F:nuclease activity"/>
    <property type="evidence" value="ECO:0007669"/>
    <property type="project" value="UniProtKB-KW"/>
</dbReference>
<evidence type="ECO:0000256" key="8">
    <source>
        <dbReference type="ARBA" id="ARBA00022723"/>
    </source>
</evidence>
<evidence type="ECO:0000256" key="12">
    <source>
        <dbReference type="ARBA" id="ARBA00045850"/>
    </source>
</evidence>
<keyword evidence="10" id="KW-0539">Nucleus</keyword>
<dbReference type="InterPro" id="IPR005135">
    <property type="entry name" value="Endo/exonuclease/phosphatase"/>
</dbReference>
<dbReference type="GO" id="GO:0046872">
    <property type="term" value="F:metal ion binding"/>
    <property type="evidence" value="ECO:0007669"/>
    <property type="project" value="UniProtKB-KW"/>
</dbReference>
<dbReference type="AlphaFoldDB" id="A0A8S3VCC7"/>
<dbReference type="InterPro" id="IPR036691">
    <property type="entry name" value="Endo/exonu/phosph_ase_sf"/>
</dbReference>
<proteinExistence type="inferred from homology"/>
<comment type="subcellular location">
    <subcellularLocation>
        <location evidence="3">Cytoplasm</location>
    </subcellularLocation>
    <subcellularLocation>
        <location evidence="2">Nucleus</location>
    </subcellularLocation>
</comment>
<evidence type="ECO:0000256" key="9">
    <source>
        <dbReference type="ARBA" id="ARBA00022801"/>
    </source>
</evidence>
<dbReference type="Pfam" id="PF13359">
    <property type="entry name" value="DDE_Tnp_4"/>
    <property type="match status" value="1"/>
</dbReference>
<keyword evidence="8" id="KW-0479">Metal-binding</keyword>
<protein>
    <recommendedName>
        <fullName evidence="5">Putative nuclease HARBI1</fullName>
    </recommendedName>
    <alternativeName>
        <fullName evidence="11">Harbinger transposase-derived nuclease</fullName>
    </alternativeName>
</protein>
<gene>
    <name evidence="15" type="ORF">MEDL_65915</name>
</gene>
<evidence type="ECO:0000256" key="7">
    <source>
        <dbReference type="ARBA" id="ARBA00022722"/>
    </source>
</evidence>
<evidence type="ECO:0000256" key="6">
    <source>
        <dbReference type="ARBA" id="ARBA00022490"/>
    </source>
</evidence>
<comment type="similarity">
    <text evidence="4">Belongs to the HARBI1 family.</text>
</comment>
<reference evidence="15" key="1">
    <citation type="submission" date="2021-03" db="EMBL/GenBank/DDBJ databases">
        <authorList>
            <person name="Bekaert M."/>
        </authorList>
    </citation>
    <scope>NUCLEOTIDE SEQUENCE</scope>
</reference>
<feature type="domain" description="Endonuclease/exonuclease/phosphatase" evidence="13">
    <location>
        <begin position="13"/>
        <end position="158"/>
    </location>
</feature>
<dbReference type="InterPro" id="IPR026103">
    <property type="entry name" value="HARBI1_animal"/>
</dbReference>
<evidence type="ECO:0000256" key="2">
    <source>
        <dbReference type="ARBA" id="ARBA00004123"/>
    </source>
</evidence>
<dbReference type="GO" id="GO:0005634">
    <property type="term" value="C:nucleus"/>
    <property type="evidence" value="ECO:0007669"/>
    <property type="project" value="UniProtKB-SubCell"/>
</dbReference>
<dbReference type="GO" id="GO:0005737">
    <property type="term" value="C:cytoplasm"/>
    <property type="evidence" value="ECO:0007669"/>
    <property type="project" value="UniProtKB-SubCell"/>
</dbReference>
<organism evidence="15 16">
    <name type="scientific">Mytilus edulis</name>
    <name type="common">Blue mussel</name>
    <dbReference type="NCBI Taxonomy" id="6550"/>
    <lineage>
        <taxon>Eukaryota</taxon>
        <taxon>Metazoa</taxon>
        <taxon>Spiralia</taxon>
        <taxon>Lophotrochozoa</taxon>
        <taxon>Mollusca</taxon>
        <taxon>Bivalvia</taxon>
        <taxon>Autobranchia</taxon>
        <taxon>Pteriomorphia</taxon>
        <taxon>Mytilida</taxon>
        <taxon>Mytiloidea</taxon>
        <taxon>Mytilidae</taxon>
        <taxon>Mytilinae</taxon>
        <taxon>Mytilus</taxon>
    </lineage>
</organism>
<dbReference type="PANTHER" id="PTHR22930">
    <property type="match status" value="1"/>
</dbReference>
<dbReference type="PRINTS" id="PR02086">
    <property type="entry name" value="PUTNUCHARBI1"/>
</dbReference>
<evidence type="ECO:0000256" key="4">
    <source>
        <dbReference type="ARBA" id="ARBA00006958"/>
    </source>
</evidence>
<keyword evidence="6" id="KW-0963">Cytoplasm</keyword>
<dbReference type="Pfam" id="PF03372">
    <property type="entry name" value="Exo_endo_phos"/>
    <property type="match status" value="1"/>
</dbReference>
<evidence type="ECO:0000256" key="10">
    <source>
        <dbReference type="ARBA" id="ARBA00023242"/>
    </source>
</evidence>
<dbReference type="Gene3D" id="3.60.10.10">
    <property type="entry name" value="Endonuclease/exonuclease/phosphatase"/>
    <property type="match status" value="1"/>
</dbReference>
<dbReference type="PANTHER" id="PTHR22930:SF250">
    <property type="entry name" value="NUCLEASE HARBI1-LIKE PROTEIN"/>
    <property type="match status" value="1"/>
</dbReference>
<dbReference type="EMBL" id="CAJPWZ010003244">
    <property type="protein sequence ID" value="CAG2254397.1"/>
    <property type="molecule type" value="Genomic_DNA"/>
</dbReference>
<dbReference type="GO" id="GO:0016787">
    <property type="term" value="F:hydrolase activity"/>
    <property type="evidence" value="ECO:0007669"/>
    <property type="project" value="UniProtKB-KW"/>
</dbReference>
<comment type="function">
    <text evidence="12">Transposase-derived protein that may have nuclease activity. Does not have transposase activity.</text>
</comment>
<keyword evidence="7" id="KW-0540">Nuclease</keyword>
<evidence type="ECO:0000259" key="14">
    <source>
        <dbReference type="Pfam" id="PF13359"/>
    </source>
</evidence>
<dbReference type="InterPro" id="IPR027806">
    <property type="entry name" value="HARBI1_dom"/>
</dbReference>
<comment type="caution">
    <text evidence="15">The sequence shown here is derived from an EMBL/GenBank/DDBJ whole genome shotgun (WGS) entry which is preliminary data.</text>
</comment>
<feature type="domain" description="DDE Tnp4" evidence="14">
    <location>
        <begin position="435"/>
        <end position="586"/>
    </location>
</feature>
<evidence type="ECO:0000256" key="3">
    <source>
        <dbReference type="ARBA" id="ARBA00004496"/>
    </source>
</evidence>
<keyword evidence="9 15" id="KW-0378">Hydrolase</keyword>
<name>A0A8S3VCC7_MYTED</name>
<dbReference type="InterPro" id="IPR045249">
    <property type="entry name" value="HARBI1-like"/>
</dbReference>
<dbReference type="OrthoDB" id="636853at2759"/>
<accession>A0A8S3VCC7</accession>
<evidence type="ECO:0000256" key="11">
    <source>
        <dbReference type="ARBA" id="ARBA00030126"/>
    </source>
</evidence>
<evidence type="ECO:0000313" key="16">
    <source>
        <dbReference type="Proteomes" id="UP000683360"/>
    </source>
</evidence>
<evidence type="ECO:0000259" key="13">
    <source>
        <dbReference type="Pfam" id="PF03372"/>
    </source>
</evidence>
<dbReference type="Proteomes" id="UP000683360">
    <property type="component" value="Unassembled WGS sequence"/>
</dbReference>